<evidence type="ECO:0000313" key="1">
    <source>
        <dbReference type="EMBL" id="MER9286455.1"/>
    </source>
</evidence>
<accession>A0ACC6T3G8</accession>
<sequence length="106" mass="11283">MKAGALDHLARLVVLALVSTAPAAAATIQVTVDKLVFSPASVDAKVGDTIEWVNKDVIAHTATVKGGWEVVIPPKKSASMTLKTSQTVDYFCRFHPNMKGRLLVAP</sequence>
<protein>
    <submittedName>
        <fullName evidence="1">Cupredoxin family copper-binding protein</fullName>
    </submittedName>
</protein>
<proteinExistence type="predicted"/>
<keyword evidence="2" id="KW-1185">Reference proteome</keyword>
<reference evidence="1 2" key="1">
    <citation type="journal article" date="2024" name="Proc. Natl. Acad. Sci. U.S.A.">
        <title>The evolutionary genomics of adaptation to stress in wild rhizobium bacteria.</title>
        <authorList>
            <person name="Kehlet-Delgado H."/>
            <person name="Montoya A.P."/>
            <person name="Jensen K.T."/>
            <person name="Wendlandt C.E."/>
            <person name="Dexheimer C."/>
            <person name="Roberts M."/>
            <person name="Torres Martinez L."/>
            <person name="Friesen M.L."/>
            <person name="Griffitts J.S."/>
            <person name="Porter S.S."/>
        </authorList>
    </citation>
    <scope>NUCLEOTIDE SEQUENCE [LARGE SCALE GENOMIC DNA]</scope>
    <source>
        <strain evidence="1 2">M0468</strain>
    </source>
</reference>
<organism evidence="1 2">
    <name type="scientific">Mesorhizobium australicum</name>
    <dbReference type="NCBI Taxonomy" id="536018"/>
    <lineage>
        <taxon>Bacteria</taxon>
        <taxon>Pseudomonadati</taxon>
        <taxon>Pseudomonadota</taxon>
        <taxon>Alphaproteobacteria</taxon>
        <taxon>Hyphomicrobiales</taxon>
        <taxon>Phyllobacteriaceae</taxon>
        <taxon>Mesorhizobium</taxon>
    </lineage>
</organism>
<evidence type="ECO:0000313" key="2">
    <source>
        <dbReference type="Proteomes" id="UP001480082"/>
    </source>
</evidence>
<dbReference type="Proteomes" id="UP001480082">
    <property type="component" value="Unassembled WGS sequence"/>
</dbReference>
<comment type="caution">
    <text evidence="1">The sequence shown here is derived from an EMBL/GenBank/DDBJ whole genome shotgun (WGS) entry which is preliminary data.</text>
</comment>
<dbReference type="EMBL" id="JAMYRI010000013">
    <property type="protein sequence ID" value="MER9286455.1"/>
    <property type="molecule type" value="Genomic_DNA"/>
</dbReference>
<gene>
    <name evidence="1" type="ORF">NKI81_21250</name>
</gene>
<name>A0ACC6T3G8_9HYPH</name>